<sequence length="314" mass="36903">MVIKRNTLKYLFIALLLTSSLAVAQKKNKVIYNFQTDYYWDNTLYKSEMAFYYDLKNGVINEAHYPVKVYQYTNLKQDSTWRKRTDVYYDDRTSYHSYWYKKIKDSLALVFFNAATKKEEVHVNYILRAGDSVSGILDGAELKDGHAFTPYVGGISKYLGQRALMIAGKVKQTYCLEEKHRNLDADVSYYYITEVYIDTASLTPVLFIKRRYNRNDVYTNYFSITRVKSVTNVLPSYAYQEDLILYENKILKWTAKQKAAFLNHYPFNNAKMRPYMECLLTLLDGSVSFYNWESSRQFKNIASHSKCNSLIPEE</sequence>
<evidence type="ECO:0008006" key="4">
    <source>
        <dbReference type="Google" id="ProtNLM"/>
    </source>
</evidence>
<feature type="signal peptide" evidence="1">
    <location>
        <begin position="1"/>
        <end position="24"/>
    </location>
</feature>
<keyword evidence="3" id="KW-1185">Reference proteome</keyword>
<name>A0A917IZX0_9BACT</name>
<feature type="chain" id="PRO_5037333092" description="DKNYY family protein" evidence="1">
    <location>
        <begin position="25"/>
        <end position="314"/>
    </location>
</feature>
<dbReference type="Proteomes" id="UP000627292">
    <property type="component" value="Unassembled WGS sequence"/>
</dbReference>
<comment type="caution">
    <text evidence="2">The sequence shown here is derived from an EMBL/GenBank/DDBJ whole genome shotgun (WGS) entry which is preliminary data.</text>
</comment>
<evidence type="ECO:0000256" key="1">
    <source>
        <dbReference type="SAM" id="SignalP"/>
    </source>
</evidence>
<reference evidence="2" key="1">
    <citation type="journal article" date="2014" name="Int. J. Syst. Evol. Microbiol.">
        <title>Complete genome sequence of Corynebacterium casei LMG S-19264T (=DSM 44701T), isolated from a smear-ripened cheese.</title>
        <authorList>
            <consortium name="US DOE Joint Genome Institute (JGI-PGF)"/>
            <person name="Walter F."/>
            <person name="Albersmeier A."/>
            <person name="Kalinowski J."/>
            <person name="Ruckert C."/>
        </authorList>
    </citation>
    <scope>NUCLEOTIDE SEQUENCE</scope>
    <source>
        <strain evidence="2">CGMCC 1.15290</strain>
    </source>
</reference>
<protein>
    <recommendedName>
        <fullName evidence="4">DKNYY family protein</fullName>
    </recommendedName>
</protein>
<organism evidence="2 3">
    <name type="scientific">Filimonas zeae</name>
    <dbReference type="NCBI Taxonomy" id="1737353"/>
    <lineage>
        <taxon>Bacteria</taxon>
        <taxon>Pseudomonadati</taxon>
        <taxon>Bacteroidota</taxon>
        <taxon>Chitinophagia</taxon>
        <taxon>Chitinophagales</taxon>
        <taxon>Chitinophagaceae</taxon>
        <taxon>Filimonas</taxon>
    </lineage>
</organism>
<keyword evidence="1" id="KW-0732">Signal</keyword>
<accession>A0A917IZX0</accession>
<evidence type="ECO:0000313" key="3">
    <source>
        <dbReference type="Proteomes" id="UP000627292"/>
    </source>
</evidence>
<dbReference type="AlphaFoldDB" id="A0A917IZX0"/>
<evidence type="ECO:0000313" key="2">
    <source>
        <dbReference type="EMBL" id="GGH66754.1"/>
    </source>
</evidence>
<proteinExistence type="predicted"/>
<gene>
    <name evidence="2" type="ORF">GCM10011379_21270</name>
</gene>
<reference evidence="2" key="2">
    <citation type="submission" date="2020-09" db="EMBL/GenBank/DDBJ databases">
        <authorList>
            <person name="Sun Q."/>
            <person name="Zhou Y."/>
        </authorList>
    </citation>
    <scope>NUCLEOTIDE SEQUENCE</scope>
    <source>
        <strain evidence="2">CGMCC 1.15290</strain>
    </source>
</reference>
<dbReference type="EMBL" id="BMIB01000002">
    <property type="protein sequence ID" value="GGH66754.1"/>
    <property type="molecule type" value="Genomic_DNA"/>
</dbReference>